<comment type="caution">
    <text evidence="2">The sequence shown here is derived from an EMBL/GenBank/DDBJ whole genome shotgun (WGS) entry which is preliminary data.</text>
</comment>
<keyword evidence="1" id="KW-0732">Signal</keyword>
<feature type="signal peptide" evidence="1">
    <location>
        <begin position="1"/>
        <end position="21"/>
    </location>
</feature>
<name>A0A6L9L5Y0_9BACT</name>
<proteinExistence type="predicted"/>
<dbReference type="EMBL" id="JAAFZH010000002">
    <property type="protein sequence ID" value="NDU94243.1"/>
    <property type="molecule type" value="Genomic_DNA"/>
</dbReference>
<keyword evidence="3" id="KW-1185">Reference proteome</keyword>
<evidence type="ECO:0000313" key="2">
    <source>
        <dbReference type="EMBL" id="NDU94243.1"/>
    </source>
</evidence>
<protein>
    <recommendedName>
        <fullName evidence="4">DUF4595 domain-containing protein</fullName>
    </recommendedName>
</protein>
<accession>A0A6L9L5Y0</accession>
<dbReference type="PROSITE" id="PS51257">
    <property type="entry name" value="PROKAR_LIPOPROTEIN"/>
    <property type="match status" value="1"/>
</dbReference>
<organism evidence="2 3">
    <name type="scientific">Spirosoma terrae</name>
    <dbReference type="NCBI Taxonomy" id="1968276"/>
    <lineage>
        <taxon>Bacteria</taxon>
        <taxon>Pseudomonadati</taxon>
        <taxon>Bacteroidota</taxon>
        <taxon>Cytophagia</taxon>
        <taxon>Cytophagales</taxon>
        <taxon>Cytophagaceae</taxon>
        <taxon>Spirosoma</taxon>
    </lineage>
</organism>
<feature type="chain" id="PRO_5027035643" description="DUF4595 domain-containing protein" evidence="1">
    <location>
        <begin position="22"/>
        <end position="279"/>
    </location>
</feature>
<reference evidence="2 3" key="1">
    <citation type="submission" date="2020-02" db="EMBL/GenBank/DDBJ databases">
        <title>Draft genome sequence of two Spirosoma agri KCTC 52727 and Spirosoma terrae KCTC 52035.</title>
        <authorList>
            <person name="Rojas J."/>
            <person name="Ambika Manirajan B."/>
            <person name="Suarez C."/>
            <person name="Ratering S."/>
            <person name="Schnell S."/>
        </authorList>
    </citation>
    <scope>NUCLEOTIDE SEQUENCE [LARGE SCALE GENOMIC DNA]</scope>
    <source>
        <strain evidence="2 3">KCTC 52035</strain>
    </source>
</reference>
<sequence length="279" mass="31618">MKNLSFMLALLAMLLYGCKDAPVETSVAIPSGQRVSRLTTSYLRILNQDPLLDTVVVDGTVYSIASKDSMAFQYDSQDRLINFDRTQFSGGPGGSYTNGPLKNVYAYSNGQFQEVEGGTGSRFSYKLDNTQRRVLSRTKKRNLYTELDTLRQYSPEGILTSVQTANYRQVFTIENGNVTRIEQYSNRTNKLDQTTELTYDLAHTAPPAQFTFLGETSRNALANKKVQDYTAPGGAVTYTYSYRNLYDSQGRTIRQIEYHQDSAINQGKPYFWTATDYYY</sequence>
<dbReference type="Proteomes" id="UP000474175">
    <property type="component" value="Unassembled WGS sequence"/>
</dbReference>
<dbReference type="AlphaFoldDB" id="A0A6L9L5Y0"/>
<evidence type="ECO:0000313" key="3">
    <source>
        <dbReference type="Proteomes" id="UP000474175"/>
    </source>
</evidence>
<gene>
    <name evidence="2" type="ORF">GK108_05105</name>
</gene>
<evidence type="ECO:0008006" key="4">
    <source>
        <dbReference type="Google" id="ProtNLM"/>
    </source>
</evidence>
<dbReference type="RefSeq" id="WP_163943899.1">
    <property type="nucleotide sequence ID" value="NZ_JAAFZH010000002.1"/>
</dbReference>
<evidence type="ECO:0000256" key="1">
    <source>
        <dbReference type="SAM" id="SignalP"/>
    </source>
</evidence>